<sequence length="139" mass="16664">MINLIGEQSQERLYLLNIFRKLLKILIKIGLIDLTQMNQNNNQTNKTYQNDNYNYLVPEVVKCDSNFDKTADIWKDFIQGFKNPQEQRHQLCKLTQEWINKYIIKTKDLIQFEQNFIKSILQIKNTEGIRLENLLKEIN</sequence>
<evidence type="ECO:0000313" key="1">
    <source>
        <dbReference type="EMBL" id="CAD8203706.1"/>
    </source>
</evidence>
<gene>
    <name evidence="1" type="ORF">PPENT_87.1.T1340133</name>
</gene>
<name>A0A8S1XQE7_9CILI</name>
<keyword evidence="2" id="KW-1185">Reference proteome</keyword>
<organism evidence="1 2">
    <name type="scientific">Paramecium pentaurelia</name>
    <dbReference type="NCBI Taxonomy" id="43138"/>
    <lineage>
        <taxon>Eukaryota</taxon>
        <taxon>Sar</taxon>
        <taxon>Alveolata</taxon>
        <taxon>Ciliophora</taxon>
        <taxon>Intramacronucleata</taxon>
        <taxon>Oligohymenophorea</taxon>
        <taxon>Peniculida</taxon>
        <taxon>Parameciidae</taxon>
        <taxon>Paramecium</taxon>
    </lineage>
</organism>
<proteinExistence type="predicted"/>
<reference evidence="1" key="1">
    <citation type="submission" date="2021-01" db="EMBL/GenBank/DDBJ databases">
        <authorList>
            <consortium name="Genoscope - CEA"/>
            <person name="William W."/>
        </authorList>
    </citation>
    <scope>NUCLEOTIDE SEQUENCE</scope>
</reference>
<comment type="caution">
    <text evidence="1">The sequence shown here is derived from an EMBL/GenBank/DDBJ whole genome shotgun (WGS) entry which is preliminary data.</text>
</comment>
<dbReference type="Proteomes" id="UP000689195">
    <property type="component" value="Unassembled WGS sequence"/>
</dbReference>
<accession>A0A8S1XQE7</accession>
<protein>
    <submittedName>
        <fullName evidence="1">Uncharacterized protein</fullName>
    </submittedName>
</protein>
<dbReference type="AlphaFoldDB" id="A0A8S1XQE7"/>
<evidence type="ECO:0000313" key="2">
    <source>
        <dbReference type="Proteomes" id="UP000689195"/>
    </source>
</evidence>
<dbReference type="EMBL" id="CAJJDO010000134">
    <property type="protein sequence ID" value="CAD8203706.1"/>
    <property type="molecule type" value="Genomic_DNA"/>
</dbReference>